<dbReference type="Proteomes" id="UP000266385">
    <property type="component" value="Unassembled WGS sequence"/>
</dbReference>
<evidence type="ECO:0000256" key="1">
    <source>
        <dbReference type="SAM" id="SignalP"/>
    </source>
</evidence>
<evidence type="ECO:0000313" key="3">
    <source>
        <dbReference type="Proteomes" id="UP000266385"/>
    </source>
</evidence>
<proteinExistence type="predicted"/>
<organism evidence="2 3">
    <name type="scientific">Henriciella mobilis</name>
    <dbReference type="NCBI Taxonomy" id="2305467"/>
    <lineage>
        <taxon>Bacteria</taxon>
        <taxon>Pseudomonadati</taxon>
        <taxon>Pseudomonadota</taxon>
        <taxon>Alphaproteobacteria</taxon>
        <taxon>Hyphomonadales</taxon>
        <taxon>Hyphomonadaceae</taxon>
        <taxon>Henriciella</taxon>
    </lineage>
</organism>
<gene>
    <name evidence="2" type="ORF">D1223_13735</name>
</gene>
<dbReference type="EMBL" id="QWFX01000013">
    <property type="protein sequence ID" value="RIJ28441.1"/>
    <property type="molecule type" value="Genomic_DNA"/>
</dbReference>
<protein>
    <submittedName>
        <fullName evidence="2">Uncharacterized protein</fullName>
    </submittedName>
</protein>
<keyword evidence="3" id="KW-1185">Reference proteome</keyword>
<accession>A0A399RD97</accession>
<feature type="chain" id="PRO_5017220515" evidence="1">
    <location>
        <begin position="23"/>
        <end position="119"/>
    </location>
</feature>
<feature type="signal peptide" evidence="1">
    <location>
        <begin position="1"/>
        <end position="22"/>
    </location>
</feature>
<comment type="caution">
    <text evidence="2">The sequence shown here is derived from an EMBL/GenBank/DDBJ whole genome shotgun (WGS) entry which is preliminary data.</text>
</comment>
<keyword evidence="1" id="KW-0732">Signal</keyword>
<dbReference type="RefSeq" id="WP_119376976.1">
    <property type="nucleotide sequence ID" value="NZ_QWFX01000013.1"/>
</dbReference>
<sequence>MKNTMKAGILGLSAVALPFAGAAEDTPQERVQVAQLESSPQQVSFSDAARGKPVQFIYGSGVNGFTLQSVVESVEEAGCPVTTRELSDTDMIIARTNGEGISTDDVVFAGQWTIDNCLD</sequence>
<reference evidence="2 3" key="1">
    <citation type="submission" date="2018-08" db="EMBL/GenBank/DDBJ databases">
        <title>Henriciella mobilis sp. nov., isolated from seawater.</title>
        <authorList>
            <person name="Cheng H."/>
            <person name="Wu Y.-H."/>
            <person name="Xu X.-W."/>
            <person name="Guo L.-L."/>
        </authorList>
    </citation>
    <scope>NUCLEOTIDE SEQUENCE [LARGE SCALE GENOMIC DNA]</scope>
    <source>
        <strain evidence="2 3">JN25</strain>
    </source>
</reference>
<evidence type="ECO:0000313" key="2">
    <source>
        <dbReference type="EMBL" id="RIJ28441.1"/>
    </source>
</evidence>
<dbReference type="AlphaFoldDB" id="A0A399RD97"/>
<name>A0A399RD97_9PROT</name>